<name>A0ABW0BFB6_9ACTN</name>
<dbReference type="EMBL" id="JBHSKD010000004">
    <property type="protein sequence ID" value="MFC5175903.1"/>
    <property type="molecule type" value="Genomic_DNA"/>
</dbReference>
<dbReference type="Gene3D" id="1.10.10.10">
    <property type="entry name" value="Winged helix-like DNA-binding domain superfamily/Winged helix DNA-binding domain"/>
    <property type="match status" value="1"/>
</dbReference>
<comment type="caution">
    <text evidence="5">The sequence shown here is derived from an EMBL/GenBank/DDBJ whole genome shotgun (WGS) entry which is preliminary data.</text>
</comment>
<evidence type="ECO:0000256" key="1">
    <source>
        <dbReference type="ARBA" id="ARBA00023015"/>
    </source>
</evidence>
<evidence type="ECO:0000313" key="5">
    <source>
        <dbReference type="EMBL" id="MFC5175903.1"/>
    </source>
</evidence>
<accession>A0ABW0BFB6</accession>
<protein>
    <submittedName>
        <fullName evidence="5">GntR family transcriptional regulator</fullName>
    </submittedName>
</protein>
<keyword evidence="1" id="KW-0805">Transcription regulation</keyword>
<dbReference type="Pfam" id="PF00392">
    <property type="entry name" value="GntR"/>
    <property type="match status" value="1"/>
</dbReference>
<dbReference type="InterPro" id="IPR036388">
    <property type="entry name" value="WH-like_DNA-bd_sf"/>
</dbReference>
<sequence>MPAGDRGKEPPVGDATGVLLDLVRLDRSSPVPLYFQLAQGIQGAVVDGLLPPGSRIDNEILLAERLGVSRPTVRQAMQYLVEQGLVVRRRGIGTKVVQPQVRRPLGLTSLFDDLRNDGQEPTTAVLTLVVVPAEATVAAALGLEEGDDVVELVRLRSAGTRPIAKMTNYLPVGRVELTREAIEMGGLYELIRSAGVTLHAATQTIGARTATAAEARLLEEPRGAALLTMQRTAYDDQGVAVEHGSHVYAASRYSFQAQLLSP</sequence>
<dbReference type="InterPro" id="IPR028978">
    <property type="entry name" value="Chorismate_lyase_/UTRA_dom_sf"/>
</dbReference>
<feature type="domain" description="HTH gntR-type" evidence="4">
    <location>
        <begin position="31"/>
        <end position="99"/>
    </location>
</feature>
<dbReference type="Gene3D" id="3.40.1410.10">
    <property type="entry name" value="Chorismate lyase-like"/>
    <property type="match status" value="1"/>
</dbReference>
<evidence type="ECO:0000313" key="6">
    <source>
        <dbReference type="Proteomes" id="UP001596087"/>
    </source>
</evidence>
<dbReference type="SMART" id="SM00866">
    <property type="entry name" value="UTRA"/>
    <property type="match status" value="1"/>
</dbReference>
<dbReference type="SUPFAM" id="SSF64288">
    <property type="entry name" value="Chorismate lyase-like"/>
    <property type="match status" value="1"/>
</dbReference>
<dbReference type="CDD" id="cd07377">
    <property type="entry name" value="WHTH_GntR"/>
    <property type="match status" value="1"/>
</dbReference>
<dbReference type="InterPro" id="IPR036390">
    <property type="entry name" value="WH_DNA-bd_sf"/>
</dbReference>
<gene>
    <name evidence="5" type="ORF">ACFPGP_04415</name>
</gene>
<reference evidence="6" key="1">
    <citation type="journal article" date="2019" name="Int. J. Syst. Evol. Microbiol.">
        <title>The Global Catalogue of Microorganisms (GCM) 10K type strain sequencing project: providing services to taxonomists for standard genome sequencing and annotation.</title>
        <authorList>
            <consortium name="The Broad Institute Genomics Platform"/>
            <consortium name="The Broad Institute Genome Sequencing Center for Infectious Disease"/>
            <person name="Wu L."/>
            <person name="Ma J."/>
        </authorList>
    </citation>
    <scope>NUCLEOTIDE SEQUENCE [LARGE SCALE GENOMIC DNA]</scope>
    <source>
        <strain evidence="6">DFY41</strain>
    </source>
</reference>
<dbReference type="Pfam" id="PF07702">
    <property type="entry name" value="UTRA"/>
    <property type="match status" value="1"/>
</dbReference>
<dbReference type="Proteomes" id="UP001596087">
    <property type="component" value="Unassembled WGS sequence"/>
</dbReference>
<dbReference type="PRINTS" id="PR00035">
    <property type="entry name" value="HTHGNTR"/>
</dbReference>
<dbReference type="PROSITE" id="PS50949">
    <property type="entry name" value="HTH_GNTR"/>
    <property type="match status" value="1"/>
</dbReference>
<dbReference type="InterPro" id="IPR050679">
    <property type="entry name" value="Bact_HTH_transcr_reg"/>
</dbReference>
<dbReference type="InterPro" id="IPR000524">
    <property type="entry name" value="Tscrpt_reg_HTH_GntR"/>
</dbReference>
<proteinExistence type="predicted"/>
<dbReference type="PANTHER" id="PTHR44846">
    <property type="entry name" value="MANNOSYL-D-GLYCERATE TRANSPORT/METABOLISM SYSTEM REPRESSOR MNGR-RELATED"/>
    <property type="match status" value="1"/>
</dbReference>
<dbReference type="RefSeq" id="WP_378587398.1">
    <property type="nucleotide sequence ID" value="NZ_JBHSKD010000004.1"/>
</dbReference>
<evidence type="ECO:0000256" key="3">
    <source>
        <dbReference type="ARBA" id="ARBA00023163"/>
    </source>
</evidence>
<evidence type="ECO:0000259" key="4">
    <source>
        <dbReference type="PROSITE" id="PS50949"/>
    </source>
</evidence>
<organism evidence="5 6">
    <name type="scientific">Nocardioides taihuensis</name>
    <dbReference type="NCBI Taxonomy" id="1835606"/>
    <lineage>
        <taxon>Bacteria</taxon>
        <taxon>Bacillati</taxon>
        <taxon>Actinomycetota</taxon>
        <taxon>Actinomycetes</taxon>
        <taxon>Propionibacteriales</taxon>
        <taxon>Nocardioidaceae</taxon>
        <taxon>Nocardioides</taxon>
    </lineage>
</organism>
<dbReference type="InterPro" id="IPR011663">
    <property type="entry name" value="UTRA"/>
</dbReference>
<keyword evidence="3" id="KW-0804">Transcription</keyword>
<keyword evidence="6" id="KW-1185">Reference proteome</keyword>
<keyword evidence="2" id="KW-0238">DNA-binding</keyword>
<dbReference type="PANTHER" id="PTHR44846:SF17">
    <property type="entry name" value="GNTR-FAMILY TRANSCRIPTIONAL REGULATOR"/>
    <property type="match status" value="1"/>
</dbReference>
<dbReference type="SUPFAM" id="SSF46785">
    <property type="entry name" value="Winged helix' DNA-binding domain"/>
    <property type="match status" value="1"/>
</dbReference>
<dbReference type="SMART" id="SM00345">
    <property type="entry name" value="HTH_GNTR"/>
    <property type="match status" value="1"/>
</dbReference>
<evidence type="ECO:0000256" key="2">
    <source>
        <dbReference type="ARBA" id="ARBA00023125"/>
    </source>
</evidence>